<protein>
    <recommendedName>
        <fullName evidence="4">DUF4230 domain-containing protein</fullName>
    </recommendedName>
</protein>
<dbReference type="Pfam" id="PF14014">
    <property type="entry name" value="DUF4230"/>
    <property type="match status" value="1"/>
</dbReference>
<gene>
    <name evidence="2" type="ORF">BAU18_000734</name>
</gene>
<feature type="transmembrane region" description="Helical" evidence="1">
    <location>
        <begin position="24"/>
        <end position="50"/>
    </location>
</feature>
<dbReference type="RefSeq" id="WP_161870763.1">
    <property type="nucleotide sequence ID" value="NZ_MAEI02000001.1"/>
</dbReference>
<keyword evidence="1" id="KW-0812">Transmembrane</keyword>
<dbReference type="InterPro" id="IPR025324">
    <property type="entry name" value="DUF4230"/>
</dbReference>
<evidence type="ECO:0000313" key="3">
    <source>
        <dbReference type="Proteomes" id="UP001429357"/>
    </source>
</evidence>
<organism evidence="2 3">
    <name type="scientific">Enterococcus diestrammenae</name>
    <dbReference type="NCBI Taxonomy" id="1155073"/>
    <lineage>
        <taxon>Bacteria</taxon>
        <taxon>Bacillati</taxon>
        <taxon>Bacillota</taxon>
        <taxon>Bacilli</taxon>
        <taxon>Lactobacillales</taxon>
        <taxon>Enterococcaceae</taxon>
        <taxon>Enterococcus</taxon>
    </lineage>
</organism>
<keyword evidence="1" id="KW-1133">Transmembrane helix</keyword>
<proteinExistence type="predicted"/>
<dbReference type="Proteomes" id="UP001429357">
    <property type="component" value="Unassembled WGS sequence"/>
</dbReference>
<evidence type="ECO:0000256" key="1">
    <source>
        <dbReference type="SAM" id="Phobius"/>
    </source>
</evidence>
<comment type="caution">
    <text evidence="2">The sequence shown here is derived from an EMBL/GenBank/DDBJ whole genome shotgun (WGS) entry which is preliminary data.</text>
</comment>
<keyword evidence="1" id="KW-0472">Membrane</keyword>
<accession>A0ABV0EZB4</accession>
<reference evidence="2 3" key="2">
    <citation type="submission" date="2024-02" db="EMBL/GenBank/DDBJ databases">
        <title>The Genome Sequence of Enterococcus diestrammenae JM9A.</title>
        <authorList>
            <person name="Earl A."/>
            <person name="Manson A."/>
            <person name="Gilmore M."/>
            <person name="Sanders J."/>
            <person name="Shea T."/>
            <person name="Howe W."/>
            <person name="Livny J."/>
            <person name="Cuomo C."/>
            <person name="Neafsey D."/>
            <person name="Birren B."/>
        </authorList>
    </citation>
    <scope>NUCLEOTIDE SEQUENCE [LARGE SCALE GENOMIC DNA]</scope>
    <source>
        <strain evidence="2 3">JM9A</strain>
    </source>
</reference>
<keyword evidence="3" id="KW-1185">Reference proteome</keyword>
<name>A0ABV0EZB4_9ENTE</name>
<sequence>MTDNYRSNRQKESKKGKQDFFRRFILPILHGKILIALIVIAALTIIGIGLKSKFFTEATATKLGFENIGELTTQAAYTKEISVTNEFQELFGIKLPFTQTKYIYSYDVDIKAGFNFEEITQKINHEKKQITLNMPKPKITSSEIDPKSFKVFHEDESIFTPISLKKNNESLEKIQDQAEKSAIDNGLFDKAKENGEILLKNFISQNKDVSSYEVKFVYEK</sequence>
<reference evidence="3" key="1">
    <citation type="submission" date="2016-06" db="EMBL/GenBank/DDBJ databases">
        <title>Four novel species of enterococci isolated from chicken manure.</title>
        <authorList>
            <person name="Van Tyne D."/>
        </authorList>
    </citation>
    <scope>NUCLEOTIDE SEQUENCE [LARGE SCALE GENOMIC DNA]</scope>
    <source>
        <strain evidence="3">JM9A</strain>
    </source>
</reference>
<evidence type="ECO:0008006" key="4">
    <source>
        <dbReference type="Google" id="ProtNLM"/>
    </source>
</evidence>
<dbReference type="EMBL" id="MAEI02000001">
    <property type="protein sequence ID" value="MEO1781155.1"/>
    <property type="molecule type" value="Genomic_DNA"/>
</dbReference>
<evidence type="ECO:0000313" key="2">
    <source>
        <dbReference type="EMBL" id="MEO1781155.1"/>
    </source>
</evidence>